<comment type="subcellular location">
    <subcellularLocation>
        <location evidence="1">Cell outer membrane</location>
    </subcellularLocation>
</comment>
<feature type="compositionally biased region" description="Low complexity" evidence="7">
    <location>
        <begin position="72"/>
        <end position="92"/>
    </location>
</feature>
<evidence type="ECO:0000256" key="6">
    <source>
        <dbReference type="SAM" id="Coils"/>
    </source>
</evidence>
<organism evidence="8 9">
    <name type="scientific">Alienimonas californiensis</name>
    <dbReference type="NCBI Taxonomy" id="2527989"/>
    <lineage>
        <taxon>Bacteria</taxon>
        <taxon>Pseudomonadati</taxon>
        <taxon>Planctomycetota</taxon>
        <taxon>Planctomycetia</taxon>
        <taxon>Planctomycetales</taxon>
        <taxon>Planctomycetaceae</taxon>
        <taxon>Alienimonas</taxon>
    </lineage>
</organism>
<evidence type="ECO:0000256" key="1">
    <source>
        <dbReference type="ARBA" id="ARBA00004442"/>
    </source>
</evidence>
<feature type="compositionally biased region" description="Basic and acidic residues" evidence="7">
    <location>
        <begin position="193"/>
        <end position="207"/>
    </location>
</feature>
<reference evidence="8 9" key="1">
    <citation type="submission" date="2019-02" db="EMBL/GenBank/DDBJ databases">
        <title>Deep-cultivation of Planctomycetes and their phenomic and genomic characterization uncovers novel biology.</title>
        <authorList>
            <person name="Wiegand S."/>
            <person name="Jogler M."/>
            <person name="Boedeker C."/>
            <person name="Pinto D."/>
            <person name="Vollmers J."/>
            <person name="Rivas-Marin E."/>
            <person name="Kohn T."/>
            <person name="Peeters S.H."/>
            <person name="Heuer A."/>
            <person name="Rast P."/>
            <person name="Oberbeckmann S."/>
            <person name="Bunk B."/>
            <person name="Jeske O."/>
            <person name="Meyerdierks A."/>
            <person name="Storesund J.E."/>
            <person name="Kallscheuer N."/>
            <person name="Luecker S."/>
            <person name="Lage O.M."/>
            <person name="Pohl T."/>
            <person name="Merkel B.J."/>
            <person name="Hornburger P."/>
            <person name="Mueller R.-W."/>
            <person name="Bruemmer F."/>
            <person name="Labrenz M."/>
            <person name="Spormann A.M."/>
            <person name="Op den Camp H."/>
            <person name="Overmann J."/>
            <person name="Amann R."/>
            <person name="Jetten M.S.M."/>
            <person name="Mascher T."/>
            <person name="Medema M.H."/>
            <person name="Devos D.P."/>
            <person name="Kaster A.-K."/>
            <person name="Ovreas L."/>
            <person name="Rohde M."/>
            <person name="Galperin M.Y."/>
            <person name="Jogler C."/>
        </authorList>
    </citation>
    <scope>NUCLEOTIDE SEQUENCE [LARGE SCALE GENOMIC DNA]</scope>
    <source>
        <strain evidence="8 9">CA12</strain>
    </source>
</reference>
<dbReference type="Gene3D" id="1.20.1600.10">
    <property type="entry name" value="Outer membrane efflux proteins (OEP)"/>
    <property type="match status" value="1"/>
</dbReference>
<evidence type="ECO:0000256" key="2">
    <source>
        <dbReference type="ARBA" id="ARBA00022452"/>
    </source>
</evidence>
<dbReference type="PANTHER" id="PTHR30026">
    <property type="entry name" value="OUTER MEMBRANE PROTEIN TOLC"/>
    <property type="match status" value="1"/>
</dbReference>
<feature type="region of interest" description="Disordered" evidence="7">
    <location>
        <begin position="650"/>
        <end position="669"/>
    </location>
</feature>
<accession>A0A517P5H1</accession>
<evidence type="ECO:0000256" key="5">
    <source>
        <dbReference type="ARBA" id="ARBA00023237"/>
    </source>
</evidence>
<evidence type="ECO:0000256" key="3">
    <source>
        <dbReference type="ARBA" id="ARBA00022692"/>
    </source>
</evidence>
<keyword evidence="4" id="KW-0472">Membrane</keyword>
<proteinExistence type="predicted"/>
<sequence length="669" mass="69175">MTVPPPAARRLRRGVALAVLGAAGLSAGCGGGRLLTTYGPPTLSIPGPKAAAGPNAPANRRDSVRPALAQTDADAPAGRVAPAAYVPQEFGAGPEGGVGDAGAGADGSGDGFDPSAAPSAGPLQSDGGQIGQEPGDLGSAPGSTEAPDVDLSDPLSAPGTGVGGTGVGRDANGRTPLLGGRPGGAGADESLPDLDRPSPEPGPELRLDDVTASVLATYPLLEEAALGRPLAAGLALEAAGAFDSKLKASQELEPLGYYENYRHAVGVEQPLMNGADLFAGYRIGRGSFEPWYQERQTNDGGEFKAGFTVPLLQDRRIDARRAALRTAALERAAADPAVAAAQLDAVRNGSAAYWDWVLAGRLLTVAERLLALSLDRTEGLEAQVRTGETAAITLRDNDRLIADRRSKVIDAERKFRQASAKLSLYLRDPSGAPLTPDDALLPAQFPDAAGELPPVEALVNEALGRRPELAQLRLAREQQVVALAEARNDLLPELDAGMVVSQDVGELSSSKGDKQPLELDTAVMFSVPLQRRKARGKAAQVEAKLAQLSVKQRFAADKAAVEVQLAVAALDAARRQIEQAEIGVDLAERLRAAEESAFGLGESDLLRLNLREAAAASAAESLVAARYAYWIAVADLAAATAASPAAQPTLIPTPQFDPAPMPVPLPADE</sequence>
<dbReference type="GO" id="GO:0015562">
    <property type="term" value="F:efflux transmembrane transporter activity"/>
    <property type="evidence" value="ECO:0007669"/>
    <property type="project" value="InterPro"/>
</dbReference>
<dbReference type="Proteomes" id="UP000318741">
    <property type="component" value="Chromosome"/>
</dbReference>
<dbReference type="SUPFAM" id="SSF56954">
    <property type="entry name" value="Outer membrane efflux proteins (OEP)"/>
    <property type="match status" value="1"/>
</dbReference>
<evidence type="ECO:0000256" key="7">
    <source>
        <dbReference type="SAM" id="MobiDB-lite"/>
    </source>
</evidence>
<keyword evidence="5" id="KW-0998">Cell outer membrane</keyword>
<gene>
    <name evidence="8" type="ORF">CA12_07050</name>
</gene>
<dbReference type="EMBL" id="CP036265">
    <property type="protein sequence ID" value="QDT14629.1"/>
    <property type="molecule type" value="Genomic_DNA"/>
</dbReference>
<dbReference type="InterPro" id="IPR051906">
    <property type="entry name" value="TolC-like"/>
</dbReference>
<protein>
    <submittedName>
        <fullName evidence="8">Outer membrane efflux protein</fullName>
    </submittedName>
</protein>
<evidence type="ECO:0000313" key="8">
    <source>
        <dbReference type="EMBL" id="QDT14629.1"/>
    </source>
</evidence>
<keyword evidence="6" id="KW-0175">Coiled coil</keyword>
<dbReference type="AlphaFoldDB" id="A0A517P5H1"/>
<feature type="compositionally biased region" description="Pro residues" evidence="7">
    <location>
        <begin position="655"/>
        <end position="669"/>
    </location>
</feature>
<dbReference type="OrthoDB" id="581172at2"/>
<dbReference type="PANTHER" id="PTHR30026:SF21">
    <property type="entry name" value="SLR1270 PROTEIN"/>
    <property type="match status" value="1"/>
</dbReference>
<dbReference type="KEGG" id="acaf:CA12_07050"/>
<evidence type="ECO:0000313" key="9">
    <source>
        <dbReference type="Proteomes" id="UP000318741"/>
    </source>
</evidence>
<keyword evidence="3" id="KW-0812">Transmembrane</keyword>
<name>A0A517P5H1_9PLAN</name>
<evidence type="ECO:0000256" key="4">
    <source>
        <dbReference type="ARBA" id="ARBA00023136"/>
    </source>
</evidence>
<dbReference type="GO" id="GO:0015288">
    <property type="term" value="F:porin activity"/>
    <property type="evidence" value="ECO:0007669"/>
    <property type="project" value="TreeGrafter"/>
</dbReference>
<keyword evidence="9" id="KW-1185">Reference proteome</keyword>
<feature type="compositionally biased region" description="Low complexity" evidence="7">
    <location>
        <begin position="46"/>
        <end position="58"/>
    </location>
</feature>
<feature type="coiled-coil region" evidence="6">
    <location>
        <begin position="531"/>
        <end position="590"/>
    </location>
</feature>
<feature type="region of interest" description="Disordered" evidence="7">
    <location>
        <begin position="45"/>
        <end position="207"/>
    </location>
</feature>
<dbReference type="GO" id="GO:0009279">
    <property type="term" value="C:cell outer membrane"/>
    <property type="evidence" value="ECO:0007669"/>
    <property type="project" value="UniProtKB-SubCell"/>
</dbReference>
<dbReference type="RefSeq" id="WP_145357506.1">
    <property type="nucleotide sequence ID" value="NZ_CP036265.1"/>
</dbReference>
<keyword evidence="2" id="KW-1134">Transmembrane beta strand</keyword>
<feature type="compositionally biased region" description="Gly residues" evidence="7">
    <location>
        <begin position="93"/>
        <end position="110"/>
    </location>
</feature>
<dbReference type="GO" id="GO:1990281">
    <property type="term" value="C:efflux pump complex"/>
    <property type="evidence" value="ECO:0007669"/>
    <property type="project" value="TreeGrafter"/>
</dbReference>